<dbReference type="InterPro" id="IPR000847">
    <property type="entry name" value="LysR_HTH_N"/>
</dbReference>
<dbReference type="Pfam" id="PF00126">
    <property type="entry name" value="HTH_1"/>
    <property type="match status" value="1"/>
</dbReference>
<dbReference type="GO" id="GO:0003700">
    <property type="term" value="F:DNA-binding transcription factor activity"/>
    <property type="evidence" value="ECO:0007669"/>
    <property type="project" value="InterPro"/>
</dbReference>
<evidence type="ECO:0000256" key="3">
    <source>
        <dbReference type="ARBA" id="ARBA00023125"/>
    </source>
</evidence>
<dbReference type="Gene3D" id="3.40.190.290">
    <property type="match status" value="1"/>
</dbReference>
<feature type="domain" description="HTH lysR-type" evidence="5">
    <location>
        <begin position="2"/>
        <end position="59"/>
    </location>
</feature>
<dbReference type="PANTHER" id="PTHR30537:SF3">
    <property type="entry name" value="TRANSCRIPTIONAL REGULATORY PROTEIN"/>
    <property type="match status" value="1"/>
</dbReference>
<evidence type="ECO:0000256" key="2">
    <source>
        <dbReference type="ARBA" id="ARBA00023015"/>
    </source>
</evidence>
<keyword evidence="2" id="KW-0805">Transcription regulation</keyword>
<evidence type="ECO:0000259" key="5">
    <source>
        <dbReference type="PROSITE" id="PS50931"/>
    </source>
</evidence>
<dbReference type="Pfam" id="PF03466">
    <property type="entry name" value="LysR_substrate"/>
    <property type="match status" value="1"/>
</dbReference>
<dbReference type="AlphaFoldDB" id="A0A8J4HBZ8"/>
<dbReference type="PANTHER" id="PTHR30537">
    <property type="entry name" value="HTH-TYPE TRANSCRIPTIONAL REGULATOR"/>
    <property type="match status" value="1"/>
</dbReference>
<protein>
    <submittedName>
        <fullName evidence="6">LysR family transcriptional regulator</fullName>
    </submittedName>
</protein>
<dbReference type="EMBL" id="DTQM01000193">
    <property type="protein sequence ID" value="HGC43548.1"/>
    <property type="molecule type" value="Genomic_DNA"/>
</dbReference>
<dbReference type="InterPro" id="IPR058163">
    <property type="entry name" value="LysR-type_TF_proteobact-type"/>
</dbReference>
<name>A0A8J4HBZ8_9PROT</name>
<accession>A0A8J4HBZ8</accession>
<keyword evidence="4" id="KW-0804">Transcription</keyword>
<dbReference type="GO" id="GO:0043565">
    <property type="term" value="F:sequence-specific DNA binding"/>
    <property type="evidence" value="ECO:0007669"/>
    <property type="project" value="TreeGrafter"/>
</dbReference>
<dbReference type="Gene3D" id="1.10.10.10">
    <property type="entry name" value="Winged helix-like DNA-binding domain superfamily/Winged helix DNA-binding domain"/>
    <property type="match status" value="1"/>
</dbReference>
<evidence type="ECO:0000256" key="4">
    <source>
        <dbReference type="ARBA" id="ARBA00023163"/>
    </source>
</evidence>
<dbReference type="PROSITE" id="PS50931">
    <property type="entry name" value="HTH_LYSR"/>
    <property type="match status" value="1"/>
</dbReference>
<organism evidence="6">
    <name type="scientific">Acidicaldus sp</name>
    <dbReference type="NCBI Taxonomy" id="1872105"/>
    <lineage>
        <taxon>Bacteria</taxon>
        <taxon>Pseudomonadati</taxon>
        <taxon>Pseudomonadota</taxon>
        <taxon>Alphaproteobacteria</taxon>
        <taxon>Acetobacterales</taxon>
        <taxon>Acetobacteraceae</taxon>
        <taxon>Acidicaldus</taxon>
    </lineage>
</organism>
<keyword evidence="3" id="KW-0238">DNA-binding</keyword>
<gene>
    <name evidence="6" type="ORF">ENY07_10070</name>
</gene>
<dbReference type="SUPFAM" id="SSF46785">
    <property type="entry name" value="Winged helix' DNA-binding domain"/>
    <property type="match status" value="1"/>
</dbReference>
<sequence length="295" mass="31597">MLEWDGLRSFLAIVRHGTLSAAARAMGVRQSTMGRRLAALEAQAGAKLLQKTRTGYTLTQAGAIARDQAELMEAAALTAERAIAGQDTRLEGEVRLTTVESLGAEIVVPVLARLAETHPGILVSLITEMRTLNLAAREADLALRLARPRGQALVIRKLAEIGWGIYASPAYLAHFGTPSDGGAGHRLILMEEDSPAFPEIVHLAETYPLAEPALRGNSRYVHLSACKAGLGIAVLAHYLARSLDLVRLSGSVPSPSRELWLAQHRDTRNTPRIRVVAEALAAGIRLAAPRLANPA</sequence>
<dbReference type="SUPFAM" id="SSF53850">
    <property type="entry name" value="Periplasmic binding protein-like II"/>
    <property type="match status" value="1"/>
</dbReference>
<reference evidence="6" key="1">
    <citation type="journal article" date="2020" name="mSystems">
        <title>Genome- and Community-Level Interaction Insights into Carbon Utilization and Element Cycling Functions of Hydrothermarchaeota in Hydrothermal Sediment.</title>
        <authorList>
            <person name="Zhou Z."/>
            <person name="Liu Y."/>
            <person name="Xu W."/>
            <person name="Pan J."/>
            <person name="Luo Z.H."/>
            <person name="Li M."/>
        </authorList>
    </citation>
    <scope>NUCLEOTIDE SEQUENCE</scope>
    <source>
        <strain evidence="6">SpSt-997</strain>
    </source>
</reference>
<dbReference type="InterPro" id="IPR036388">
    <property type="entry name" value="WH-like_DNA-bd_sf"/>
</dbReference>
<dbReference type="InterPro" id="IPR005119">
    <property type="entry name" value="LysR_subst-bd"/>
</dbReference>
<evidence type="ECO:0000256" key="1">
    <source>
        <dbReference type="ARBA" id="ARBA00009437"/>
    </source>
</evidence>
<dbReference type="GO" id="GO:0006351">
    <property type="term" value="P:DNA-templated transcription"/>
    <property type="evidence" value="ECO:0007669"/>
    <property type="project" value="TreeGrafter"/>
</dbReference>
<comment type="similarity">
    <text evidence="1">Belongs to the LysR transcriptional regulatory family.</text>
</comment>
<dbReference type="InterPro" id="IPR036390">
    <property type="entry name" value="WH_DNA-bd_sf"/>
</dbReference>
<proteinExistence type="inferred from homology"/>
<evidence type="ECO:0000313" key="6">
    <source>
        <dbReference type="EMBL" id="HGC43548.1"/>
    </source>
</evidence>
<comment type="caution">
    <text evidence="6">The sequence shown here is derived from an EMBL/GenBank/DDBJ whole genome shotgun (WGS) entry which is preliminary data.</text>
</comment>